<name>A0A2U8DT47_9CLOT</name>
<dbReference type="AlphaFoldDB" id="A0A2U8DT47"/>
<gene>
    <name evidence="1" type="ORF">B9W14_16070</name>
</gene>
<dbReference type="InterPro" id="IPR023974">
    <property type="entry name" value="HxsD"/>
</dbReference>
<sequence>MDNVIEVLKDDKAIFFVNEEIYSLTAVMKTAYMFIEKVYIYFDYEKEKLIRVEFILKEVKDKDFLKKLVGEFYNELLNQTLRIKIFKETKHIRELILGRAFYNTCVEVEESSSLNKNIPYYEMNGKDEKEIFSDDEISKAWEES</sequence>
<reference evidence="2" key="1">
    <citation type="submission" date="2017-04" db="EMBL/GenBank/DDBJ databases">
        <authorList>
            <person name="Song Y."/>
            <person name="Cho B.-K."/>
        </authorList>
    </citation>
    <scope>NUCLEOTIDE SEQUENCE [LARGE SCALE GENOMIC DNA]</scope>
    <source>
        <strain evidence="2">SL1</strain>
    </source>
</reference>
<protein>
    <submittedName>
        <fullName evidence="1">His-Xaa-Ser system protein HxsD</fullName>
    </submittedName>
</protein>
<evidence type="ECO:0000313" key="2">
    <source>
        <dbReference type="Proteomes" id="UP000244910"/>
    </source>
</evidence>
<dbReference type="EMBL" id="CP020953">
    <property type="protein sequence ID" value="AWI05953.1"/>
    <property type="molecule type" value="Genomic_DNA"/>
</dbReference>
<proteinExistence type="predicted"/>
<evidence type="ECO:0000313" key="1">
    <source>
        <dbReference type="EMBL" id="AWI05953.1"/>
    </source>
</evidence>
<organism evidence="1 2">
    <name type="scientific">Clostridium drakei</name>
    <dbReference type="NCBI Taxonomy" id="332101"/>
    <lineage>
        <taxon>Bacteria</taxon>
        <taxon>Bacillati</taxon>
        <taxon>Bacillota</taxon>
        <taxon>Clostridia</taxon>
        <taxon>Eubacteriales</taxon>
        <taxon>Clostridiaceae</taxon>
        <taxon>Clostridium</taxon>
    </lineage>
</organism>
<dbReference type="RefSeq" id="WP_032075844.1">
    <property type="nucleotide sequence ID" value="NZ_CP020953.1"/>
</dbReference>
<dbReference type="OrthoDB" id="2003964at2"/>
<keyword evidence="2" id="KW-1185">Reference proteome</keyword>
<dbReference type="Proteomes" id="UP000244910">
    <property type="component" value="Chromosome"/>
</dbReference>
<accession>A0A2U8DT47</accession>
<dbReference type="KEGG" id="cdrk:B9W14_16070"/>
<dbReference type="NCBIfam" id="TIGR03976">
    <property type="entry name" value="chp_LLNDYxLRE"/>
    <property type="match status" value="1"/>
</dbReference>